<keyword evidence="5" id="KW-0378">Hydrolase</keyword>
<evidence type="ECO:0000313" key="8">
    <source>
        <dbReference type="Proteomes" id="UP000546007"/>
    </source>
</evidence>
<evidence type="ECO:0000256" key="2">
    <source>
        <dbReference type="ARBA" id="ARBA00022649"/>
    </source>
</evidence>
<name>A0A7W6MYR1_9BACT</name>
<evidence type="ECO:0000313" key="7">
    <source>
        <dbReference type="EMBL" id="MBB4026105.1"/>
    </source>
</evidence>
<dbReference type="Proteomes" id="UP000546007">
    <property type="component" value="Unassembled WGS sequence"/>
</dbReference>
<dbReference type="Pfam" id="PF01934">
    <property type="entry name" value="HepT-like"/>
    <property type="match status" value="1"/>
</dbReference>
<dbReference type="EMBL" id="JACIES010000004">
    <property type="protein sequence ID" value="MBB4026105.1"/>
    <property type="molecule type" value="Genomic_DNA"/>
</dbReference>
<dbReference type="GO" id="GO:0004540">
    <property type="term" value="F:RNA nuclease activity"/>
    <property type="evidence" value="ECO:0007669"/>
    <property type="project" value="InterPro"/>
</dbReference>
<evidence type="ECO:0000256" key="5">
    <source>
        <dbReference type="ARBA" id="ARBA00022801"/>
    </source>
</evidence>
<dbReference type="GeneID" id="93102488"/>
<keyword evidence="1" id="KW-0597">Phosphoprotein</keyword>
<evidence type="ECO:0000256" key="6">
    <source>
        <dbReference type="ARBA" id="ARBA00024207"/>
    </source>
</evidence>
<comment type="caution">
    <text evidence="7">The sequence shown here is derived from an EMBL/GenBank/DDBJ whole genome shotgun (WGS) entry which is preliminary data.</text>
</comment>
<dbReference type="RefSeq" id="WP_124317892.1">
    <property type="nucleotide sequence ID" value="NZ_AP028155.1"/>
</dbReference>
<keyword evidence="3" id="KW-0540">Nuclease</keyword>
<keyword evidence="4" id="KW-0547">Nucleotide-binding</keyword>
<comment type="similarity">
    <text evidence="6">Belongs to the HepT RNase toxin family.</text>
</comment>
<dbReference type="GO" id="GO:0110001">
    <property type="term" value="C:toxin-antitoxin complex"/>
    <property type="evidence" value="ECO:0007669"/>
    <property type="project" value="InterPro"/>
</dbReference>
<protein>
    <submittedName>
        <fullName evidence="7">Uncharacterized protein with HEPN domain</fullName>
    </submittedName>
</protein>
<accession>A0A7W6MYR1</accession>
<organism evidence="7 8">
    <name type="scientific">Butyricimonas faecihominis</name>
    <dbReference type="NCBI Taxonomy" id="1472416"/>
    <lineage>
        <taxon>Bacteria</taxon>
        <taxon>Pseudomonadati</taxon>
        <taxon>Bacteroidota</taxon>
        <taxon>Bacteroidia</taxon>
        <taxon>Bacteroidales</taxon>
        <taxon>Odoribacteraceae</taxon>
        <taxon>Butyricimonas</taxon>
    </lineage>
</organism>
<dbReference type="OrthoDB" id="9810538at2"/>
<dbReference type="Gene3D" id="1.20.120.580">
    <property type="entry name" value="bsu32300-like"/>
    <property type="match status" value="1"/>
</dbReference>
<reference evidence="7 8" key="1">
    <citation type="submission" date="2020-08" db="EMBL/GenBank/DDBJ databases">
        <title>Genomic Encyclopedia of Type Strains, Phase IV (KMG-IV): sequencing the most valuable type-strain genomes for metagenomic binning, comparative biology and taxonomic classification.</title>
        <authorList>
            <person name="Goeker M."/>
        </authorList>
    </citation>
    <scope>NUCLEOTIDE SEQUENCE [LARGE SCALE GENOMIC DNA]</scope>
    <source>
        <strain evidence="7 8">DSM 105721</strain>
    </source>
</reference>
<dbReference type="InterPro" id="IPR051813">
    <property type="entry name" value="HepT_RNase_toxin"/>
</dbReference>
<dbReference type="InterPro" id="IPR037038">
    <property type="entry name" value="HepT-like_sf"/>
</dbReference>
<dbReference type="AlphaFoldDB" id="A0A7W6MYR1"/>
<evidence type="ECO:0000256" key="1">
    <source>
        <dbReference type="ARBA" id="ARBA00022553"/>
    </source>
</evidence>
<proteinExistence type="inferred from homology"/>
<keyword evidence="8" id="KW-1185">Reference proteome</keyword>
<dbReference type="PANTHER" id="PTHR34139">
    <property type="entry name" value="UPF0331 PROTEIN MJ0127"/>
    <property type="match status" value="1"/>
</dbReference>
<evidence type="ECO:0000256" key="3">
    <source>
        <dbReference type="ARBA" id="ARBA00022722"/>
    </source>
</evidence>
<evidence type="ECO:0000256" key="4">
    <source>
        <dbReference type="ARBA" id="ARBA00022741"/>
    </source>
</evidence>
<sequence length="124" mass="14337">MLKEEILIDSLRKIEQAIDRIIKNSACIDSYHYYYNTPSGMERLESTCMLLIAIGEGLKGIDKITDKQLLVRYPEIDWKGAMGIRDIIAHHYFDLDGEIVYSVVKTKLPDMLITIRGILKEIKY</sequence>
<gene>
    <name evidence="7" type="ORF">GGR14_001895</name>
</gene>
<dbReference type="GO" id="GO:0016787">
    <property type="term" value="F:hydrolase activity"/>
    <property type="evidence" value="ECO:0007669"/>
    <property type="project" value="UniProtKB-KW"/>
</dbReference>
<dbReference type="PANTHER" id="PTHR34139:SF1">
    <property type="entry name" value="RNASE MJ1380-RELATED"/>
    <property type="match status" value="1"/>
</dbReference>
<dbReference type="GO" id="GO:0000166">
    <property type="term" value="F:nucleotide binding"/>
    <property type="evidence" value="ECO:0007669"/>
    <property type="project" value="UniProtKB-KW"/>
</dbReference>
<keyword evidence="2" id="KW-1277">Toxin-antitoxin system</keyword>
<dbReference type="InterPro" id="IPR008201">
    <property type="entry name" value="HepT-like"/>
</dbReference>